<dbReference type="EMBL" id="CP031320">
    <property type="protein sequence ID" value="AXK31845.1"/>
    <property type="molecule type" value="Genomic_DNA"/>
</dbReference>
<accession>A0A345XJM9</accession>
<name>A0A345XJM9_9ACTN</name>
<dbReference type="SUPFAM" id="SSF50998">
    <property type="entry name" value="Quinoprotein alcohol dehydrogenase-like"/>
    <property type="match status" value="1"/>
</dbReference>
<dbReference type="AlphaFoldDB" id="A0A345XJM9"/>
<reference evidence="1 2" key="1">
    <citation type="submission" date="2018-07" db="EMBL/GenBank/DDBJ databases">
        <title>Draft genome of the type strain Streptomyces armeniacus ATCC 15676.</title>
        <authorList>
            <person name="Labana P."/>
            <person name="Gosse J.T."/>
            <person name="Boddy C.N."/>
        </authorList>
    </citation>
    <scope>NUCLEOTIDE SEQUENCE [LARGE SCALE GENOMIC DNA]</scope>
    <source>
        <strain evidence="1 2">ATCC 15676</strain>
    </source>
</reference>
<evidence type="ECO:0000313" key="2">
    <source>
        <dbReference type="Proteomes" id="UP000254425"/>
    </source>
</evidence>
<proteinExistence type="predicted"/>
<protein>
    <recommendedName>
        <fullName evidence="3">WD40 repeat domain-containing protein</fullName>
    </recommendedName>
</protein>
<sequence length="377" mass="41019">MLPGAVFAVLMLLPRAWPRFVLLRLVLAARGRLPWHFLRFLADARRRQLLRQSAGTYQFRHIRLQERLASRSLARDRAPVPRDLVTRRRRRQLAVTGSVVAATCLLLGQLMPEDTSRTTLPTGDTTAMAFGPPGTNALVTVDGEGAVRRWDTRTGEATGKDELSAEWADGVASGEEGAVIYQVTYRQTEFGSEKTEVVTRRLPWHGSPQLTRADRMPVAGEQDAVGMSTSGRHLLLSNSRGLALQRIGTGRTSPTTLGGVLERDANWSTAVGDNGRLVISMRPVISGAVKIIVADTRTGERICEIPHDGDRVAMDSDGSRFATADDDGGTVRIWDAGCQEERKLSIPGHDPVDTIALSGNGRQLAVSGAGVIRLFDL</sequence>
<dbReference type="KEGG" id="sarm:DVA86_03465"/>
<dbReference type="SMART" id="SM00320">
    <property type="entry name" value="WD40"/>
    <property type="match status" value="3"/>
</dbReference>
<evidence type="ECO:0008006" key="3">
    <source>
        <dbReference type="Google" id="ProtNLM"/>
    </source>
</evidence>
<dbReference type="InterPro" id="IPR015943">
    <property type="entry name" value="WD40/YVTN_repeat-like_dom_sf"/>
</dbReference>
<dbReference type="Gene3D" id="2.130.10.10">
    <property type="entry name" value="YVTN repeat-like/Quinoprotein amine dehydrogenase"/>
    <property type="match status" value="1"/>
</dbReference>
<keyword evidence="2" id="KW-1185">Reference proteome</keyword>
<gene>
    <name evidence="1" type="ORF">DVA86_03465</name>
</gene>
<dbReference type="Pfam" id="PF00400">
    <property type="entry name" value="WD40"/>
    <property type="match status" value="2"/>
</dbReference>
<dbReference type="RefSeq" id="WP_208875670.1">
    <property type="nucleotide sequence ID" value="NZ_CP031320.1"/>
</dbReference>
<evidence type="ECO:0000313" key="1">
    <source>
        <dbReference type="EMBL" id="AXK31845.1"/>
    </source>
</evidence>
<organism evidence="1 2">
    <name type="scientific">Streptomyces armeniacus</name>
    <dbReference type="NCBI Taxonomy" id="83291"/>
    <lineage>
        <taxon>Bacteria</taxon>
        <taxon>Bacillati</taxon>
        <taxon>Actinomycetota</taxon>
        <taxon>Actinomycetes</taxon>
        <taxon>Kitasatosporales</taxon>
        <taxon>Streptomycetaceae</taxon>
        <taxon>Streptomyces</taxon>
    </lineage>
</organism>
<dbReference type="Proteomes" id="UP000254425">
    <property type="component" value="Chromosome"/>
</dbReference>
<dbReference type="InterPro" id="IPR011047">
    <property type="entry name" value="Quinoprotein_ADH-like_sf"/>
</dbReference>
<dbReference type="InterPro" id="IPR001680">
    <property type="entry name" value="WD40_rpt"/>
</dbReference>